<gene>
    <name evidence="6" type="ORF">AB1Y20_002010</name>
</gene>
<name>A0AB34J7W9_PRYPA</name>
<feature type="repeat" description="TPR" evidence="3">
    <location>
        <begin position="244"/>
        <end position="277"/>
    </location>
</feature>
<keyword evidence="2 3" id="KW-0802">TPR repeat</keyword>
<dbReference type="SUPFAM" id="SSF46565">
    <property type="entry name" value="Chaperone J-domain"/>
    <property type="match status" value="1"/>
</dbReference>
<dbReference type="Pfam" id="PF13414">
    <property type="entry name" value="TPR_11"/>
    <property type="match status" value="1"/>
</dbReference>
<dbReference type="Gene3D" id="1.25.40.10">
    <property type="entry name" value="Tetratricopeptide repeat domain"/>
    <property type="match status" value="1"/>
</dbReference>
<keyword evidence="4" id="KW-0175">Coiled coil</keyword>
<dbReference type="InterPro" id="IPR011990">
    <property type="entry name" value="TPR-like_helical_dom_sf"/>
</dbReference>
<evidence type="ECO:0000256" key="3">
    <source>
        <dbReference type="PROSITE-ProRule" id="PRU00339"/>
    </source>
</evidence>
<dbReference type="Gene3D" id="1.10.287.110">
    <property type="entry name" value="DnaJ domain"/>
    <property type="match status" value="1"/>
</dbReference>
<dbReference type="PROSITE" id="PS50005">
    <property type="entry name" value="TPR"/>
    <property type="match status" value="1"/>
</dbReference>
<dbReference type="Proteomes" id="UP001515480">
    <property type="component" value="Unassembled WGS sequence"/>
</dbReference>
<proteinExistence type="predicted"/>
<protein>
    <recommendedName>
        <fullName evidence="5">J domain-containing protein</fullName>
    </recommendedName>
</protein>
<dbReference type="PRINTS" id="PR00625">
    <property type="entry name" value="JDOMAIN"/>
</dbReference>
<dbReference type="EMBL" id="JBGBPQ010000011">
    <property type="protein sequence ID" value="KAL1515382.1"/>
    <property type="molecule type" value="Genomic_DNA"/>
</dbReference>
<keyword evidence="7" id="KW-1185">Reference proteome</keyword>
<dbReference type="CDD" id="cd06257">
    <property type="entry name" value="DnaJ"/>
    <property type="match status" value="1"/>
</dbReference>
<dbReference type="InterPro" id="IPR001623">
    <property type="entry name" value="DnaJ_domain"/>
</dbReference>
<evidence type="ECO:0000256" key="2">
    <source>
        <dbReference type="ARBA" id="ARBA00022803"/>
    </source>
</evidence>
<feature type="coiled-coil region" evidence="4">
    <location>
        <begin position="205"/>
        <end position="253"/>
    </location>
</feature>
<keyword evidence="1" id="KW-0677">Repeat</keyword>
<dbReference type="SMART" id="SM00028">
    <property type="entry name" value="TPR"/>
    <property type="match status" value="3"/>
</dbReference>
<accession>A0AB34J7W9</accession>
<dbReference type="InterPro" id="IPR036869">
    <property type="entry name" value="J_dom_sf"/>
</dbReference>
<sequence length="400" mass="42278">MLARSAALRELGLPPAASGDEAKAAFRRLALKLHPDKNPAPDANERFQALAHAFESVMRADDRTAEAEAVLSDPLAEVFGANWARGFADGSLDPHAALQRARERAMAEEAAGDPLADAAAAMGLDLGAEELRAMLEAMPSDLRGGDGLDGLEGLDASAAAGLPEITPEMLADGGNPFKAFFDAMPEAQRGPMMALFEKTFPAFLANELEEQQLDAENELFALALRQNKLPAAAAAVEEERRELAEEFNAAAIDAFERGRYQAAAEALGEAIALDPSNAAFYGNRSLAYERAARYEEALADAESCVRCDPTYAPGYERKARALLGCADYKGAEAACRRGLLVDAEHAGLQRAFEEARAAAAAHKLEIVRAGSDVLGLSPEDYLGGRAAGVKHGDGAVGLLQ</sequence>
<feature type="domain" description="J" evidence="5">
    <location>
        <begin position="6"/>
        <end position="62"/>
    </location>
</feature>
<dbReference type="SUPFAM" id="SSF48452">
    <property type="entry name" value="TPR-like"/>
    <property type="match status" value="1"/>
</dbReference>
<evidence type="ECO:0000256" key="1">
    <source>
        <dbReference type="ARBA" id="ARBA00022737"/>
    </source>
</evidence>
<dbReference type="SMART" id="SM00271">
    <property type="entry name" value="DnaJ"/>
    <property type="match status" value="1"/>
</dbReference>
<comment type="caution">
    <text evidence="6">The sequence shown here is derived from an EMBL/GenBank/DDBJ whole genome shotgun (WGS) entry which is preliminary data.</text>
</comment>
<dbReference type="PROSITE" id="PS50076">
    <property type="entry name" value="DNAJ_2"/>
    <property type="match status" value="1"/>
</dbReference>
<dbReference type="InterPro" id="IPR019734">
    <property type="entry name" value="TPR_rpt"/>
</dbReference>
<dbReference type="PANTHER" id="PTHR22904">
    <property type="entry name" value="TPR REPEAT CONTAINING PROTEIN"/>
    <property type="match status" value="1"/>
</dbReference>
<evidence type="ECO:0000259" key="5">
    <source>
        <dbReference type="PROSITE" id="PS50076"/>
    </source>
</evidence>
<evidence type="ECO:0000313" key="6">
    <source>
        <dbReference type="EMBL" id="KAL1515382.1"/>
    </source>
</evidence>
<dbReference type="AlphaFoldDB" id="A0AB34J7W9"/>
<evidence type="ECO:0000313" key="7">
    <source>
        <dbReference type="Proteomes" id="UP001515480"/>
    </source>
</evidence>
<reference evidence="6 7" key="1">
    <citation type="journal article" date="2024" name="Science">
        <title>Giant polyketide synthase enzymes in the biosynthesis of giant marine polyether toxins.</title>
        <authorList>
            <person name="Fallon T.R."/>
            <person name="Shende V.V."/>
            <person name="Wierzbicki I.H."/>
            <person name="Pendleton A.L."/>
            <person name="Watervoot N.F."/>
            <person name="Auber R.P."/>
            <person name="Gonzalez D.J."/>
            <person name="Wisecaver J.H."/>
            <person name="Moore B.S."/>
        </authorList>
    </citation>
    <scope>NUCLEOTIDE SEQUENCE [LARGE SCALE GENOMIC DNA]</scope>
    <source>
        <strain evidence="6 7">12B1</strain>
    </source>
</reference>
<evidence type="ECO:0000256" key="4">
    <source>
        <dbReference type="SAM" id="Coils"/>
    </source>
</evidence>
<dbReference type="GO" id="GO:0051879">
    <property type="term" value="F:Hsp90 protein binding"/>
    <property type="evidence" value="ECO:0007669"/>
    <property type="project" value="TreeGrafter"/>
</dbReference>
<dbReference type="Pfam" id="PF00226">
    <property type="entry name" value="DnaJ"/>
    <property type="match status" value="1"/>
</dbReference>
<dbReference type="PANTHER" id="PTHR22904:SF523">
    <property type="entry name" value="STRESS-INDUCED-PHOSPHOPROTEIN 1"/>
    <property type="match status" value="1"/>
</dbReference>
<organism evidence="6 7">
    <name type="scientific">Prymnesium parvum</name>
    <name type="common">Toxic golden alga</name>
    <dbReference type="NCBI Taxonomy" id="97485"/>
    <lineage>
        <taxon>Eukaryota</taxon>
        <taxon>Haptista</taxon>
        <taxon>Haptophyta</taxon>
        <taxon>Prymnesiophyceae</taxon>
        <taxon>Prymnesiales</taxon>
        <taxon>Prymnesiaceae</taxon>
        <taxon>Prymnesium</taxon>
    </lineage>
</organism>